<name>A0A4V3DEU7_9PROT</name>
<comment type="subcellular location">
    <subcellularLocation>
        <location evidence="2 12">Cell inner membrane</location>
        <topology evidence="2 12">Single-pass membrane protein</topology>
    </subcellularLocation>
</comment>
<keyword evidence="10 12" id="KW-1133">Transmembrane helix</keyword>
<evidence type="ECO:0000256" key="9">
    <source>
        <dbReference type="ARBA" id="ARBA00022748"/>
    </source>
</evidence>
<dbReference type="InterPro" id="IPR007078">
    <property type="entry name" value="Haem_export_protD_CcmD"/>
</dbReference>
<evidence type="ECO:0000313" key="15">
    <source>
        <dbReference type="Proteomes" id="UP000295783"/>
    </source>
</evidence>
<reference evidence="14 15" key="1">
    <citation type="submission" date="2019-03" db="EMBL/GenBank/DDBJ databases">
        <title>Genomic Encyclopedia of Type Strains, Phase III (KMG-III): the genomes of soil and plant-associated and newly described type strains.</title>
        <authorList>
            <person name="Whitman W."/>
        </authorList>
    </citation>
    <scope>NUCLEOTIDE SEQUENCE [LARGE SCALE GENOMIC DNA]</scope>
    <source>
        <strain evidence="14 15">CGMCC 1.7660</strain>
    </source>
</reference>
<evidence type="ECO:0000256" key="6">
    <source>
        <dbReference type="ARBA" id="ARBA00022475"/>
    </source>
</evidence>
<dbReference type="Proteomes" id="UP000295783">
    <property type="component" value="Unassembled WGS sequence"/>
</dbReference>
<dbReference type="EMBL" id="SNYW01000007">
    <property type="protein sequence ID" value="TDQ83140.1"/>
    <property type="molecule type" value="Genomic_DNA"/>
</dbReference>
<dbReference type="PANTHER" id="PTHR37531:SF1">
    <property type="entry name" value="HEME EXPORTER PROTEIN D"/>
    <property type="match status" value="1"/>
</dbReference>
<accession>A0A4V3DEU7</accession>
<keyword evidence="8 12" id="KW-0812">Transmembrane</keyword>
<comment type="caution">
    <text evidence="14">The sequence shown here is derived from an EMBL/GenBank/DDBJ whole genome shotgun (WGS) entry which is preliminary data.</text>
</comment>
<evidence type="ECO:0000256" key="7">
    <source>
        <dbReference type="ARBA" id="ARBA00022519"/>
    </source>
</evidence>
<evidence type="ECO:0000256" key="13">
    <source>
        <dbReference type="SAM" id="MobiDB-lite"/>
    </source>
</evidence>
<feature type="region of interest" description="Disordered" evidence="13">
    <location>
        <begin position="52"/>
        <end position="71"/>
    </location>
</feature>
<evidence type="ECO:0000256" key="2">
    <source>
        <dbReference type="ARBA" id="ARBA00004377"/>
    </source>
</evidence>
<evidence type="ECO:0000256" key="4">
    <source>
        <dbReference type="ARBA" id="ARBA00016461"/>
    </source>
</evidence>
<evidence type="ECO:0000313" key="14">
    <source>
        <dbReference type="EMBL" id="TDQ83140.1"/>
    </source>
</evidence>
<keyword evidence="15" id="KW-1185">Reference proteome</keyword>
<dbReference type="AlphaFoldDB" id="A0A4V3DEU7"/>
<evidence type="ECO:0000256" key="3">
    <source>
        <dbReference type="ARBA" id="ARBA00008741"/>
    </source>
</evidence>
<dbReference type="PANTHER" id="PTHR37531">
    <property type="entry name" value="HEME EXPORTER PROTEIN D"/>
    <property type="match status" value="1"/>
</dbReference>
<dbReference type="NCBIfam" id="TIGR03141">
    <property type="entry name" value="cytochro_ccmD"/>
    <property type="match status" value="1"/>
</dbReference>
<organism evidence="14 15">
    <name type="scientific">Dongia mobilis</name>
    <dbReference type="NCBI Taxonomy" id="578943"/>
    <lineage>
        <taxon>Bacteria</taxon>
        <taxon>Pseudomonadati</taxon>
        <taxon>Pseudomonadota</taxon>
        <taxon>Alphaproteobacteria</taxon>
        <taxon>Rhodospirillales</taxon>
        <taxon>Dongiaceae</taxon>
        <taxon>Dongia</taxon>
    </lineage>
</organism>
<keyword evidence="6 12" id="KW-1003">Cell membrane</keyword>
<dbReference type="GO" id="GO:0017004">
    <property type="term" value="P:cytochrome complex assembly"/>
    <property type="evidence" value="ECO:0007669"/>
    <property type="project" value="UniProtKB-KW"/>
</dbReference>
<feature type="compositionally biased region" description="Basic and acidic residues" evidence="13">
    <location>
        <begin position="62"/>
        <end position="71"/>
    </location>
</feature>
<dbReference type="Pfam" id="PF04995">
    <property type="entry name" value="CcmD"/>
    <property type="match status" value="1"/>
</dbReference>
<keyword evidence="5 12" id="KW-0813">Transport</keyword>
<dbReference type="GO" id="GO:0015886">
    <property type="term" value="P:heme transport"/>
    <property type="evidence" value="ECO:0007669"/>
    <property type="project" value="InterPro"/>
</dbReference>
<evidence type="ECO:0000256" key="10">
    <source>
        <dbReference type="ARBA" id="ARBA00022989"/>
    </source>
</evidence>
<dbReference type="GO" id="GO:0005886">
    <property type="term" value="C:plasma membrane"/>
    <property type="evidence" value="ECO:0007669"/>
    <property type="project" value="UniProtKB-SubCell"/>
</dbReference>
<evidence type="ECO:0000256" key="1">
    <source>
        <dbReference type="ARBA" id="ARBA00002442"/>
    </source>
</evidence>
<evidence type="ECO:0000256" key="12">
    <source>
        <dbReference type="RuleBase" id="RU363101"/>
    </source>
</evidence>
<protein>
    <recommendedName>
        <fullName evidence="4 12">Heme exporter protein D</fullName>
    </recommendedName>
</protein>
<comment type="function">
    <text evidence="1 12">Required for the export of heme to the periplasm for the biogenesis of c-type cytochromes.</text>
</comment>
<comment type="similarity">
    <text evidence="3 12">Belongs to the CcmD/CycX/HelD family.</text>
</comment>
<evidence type="ECO:0000256" key="11">
    <source>
        <dbReference type="ARBA" id="ARBA00023136"/>
    </source>
</evidence>
<gene>
    <name evidence="14" type="ORF">A8950_1425</name>
</gene>
<evidence type="ECO:0000256" key="5">
    <source>
        <dbReference type="ARBA" id="ARBA00022448"/>
    </source>
</evidence>
<evidence type="ECO:0000256" key="8">
    <source>
        <dbReference type="ARBA" id="ARBA00022692"/>
    </source>
</evidence>
<dbReference type="GO" id="GO:1903607">
    <property type="term" value="P:cytochrome c biosynthetic process"/>
    <property type="evidence" value="ECO:0007669"/>
    <property type="project" value="TreeGrafter"/>
</dbReference>
<proteinExistence type="inferred from homology"/>
<dbReference type="InterPro" id="IPR052075">
    <property type="entry name" value="Heme_exporter_D"/>
</dbReference>
<dbReference type="RefSeq" id="WP_208109776.1">
    <property type="nucleotide sequence ID" value="NZ_SNYW01000007.1"/>
</dbReference>
<feature type="transmembrane region" description="Helical" evidence="12">
    <location>
        <begin position="20"/>
        <end position="39"/>
    </location>
</feature>
<sequence>MMEETAFGAFLAMGGYAEFVWPAYGVTGLVLLAIWLDGYRRRRAVERALQRLARDGSGQDAQGRDTGRNDA</sequence>
<keyword evidence="9 12" id="KW-0201">Cytochrome c-type biogenesis</keyword>
<keyword evidence="11 12" id="KW-0472">Membrane</keyword>
<keyword evidence="7 12" id="KW-0997">Cell inner membrane</keyword>